<dbReference type="AlphaFoldDB" id="A0A395JNS7"/>
<dbReference type="SUPFAM" id="SSF89550">
    <property type="entry name" value="PHP domain-like"/>
    <property type="match status" value="1"/>
</dbReference>
<evidence type="ECO:0000256" key="1">
    <source>
        <dbReference type="SAM" id="SignalP"/>
    </source>
</evidence>
<dbReference type="Proteomes" id="UP000253083">
    <property type="component" value="Unassembled WGS sequence"/>
</dbReference>
<dbReference type="Gene3D" id="3.20.20.140">
    <property type="entry name" value="Metal-dependent hydrolases"/>
    <property type="match status" value="1"/>
</dbReference>
<evidence type="ECO:0000313" key="3">
    <source>
        <dbReference type="Proteomes" id="UP000253083"/>
    </source>
</evidence>
<feature type="chain" id="PRO_5017460448" description="Carboxypeptidase family protein" evidence="1">
    <location>
        <begin position="32"/>
        <end position="923"/>
    </location>
</feature>
<keyword evidence="3" id="KW-1185">Reference proteome</keyword>
<keyword evidence="1" id="KW-0732">Signal</keyword>
<dbReference type="InterPro" id="IPR016195">
    <property type="entry name" value="Pol/histidinol_Pase-like"/>
</dbReference>
<name>A0A395JNS7_9GAMM</name>
<dbReference type="NCBIfam" id="NF038032">
    <property type="entry name" value="CehA_McbA_metalo"/>
    <property type="match status" value="1"/>
</dbReference>
<comment type="caution">
    <text evidence="2">The sequence shown here is derived from an EMBL/GenBank/DDBJ whole genome shotgun (WGS) entry which is preliminary data.</text>
</comment>
<gene>
    <name evidence="2" type="ORF">DFR28_101687</name>
</gene>
<sequence>MSKCPRRATNPLYFSLVTCGQLLLAASAAHAHSGQAHESVTTEHDAPPHRTQSAVIATQITPSNAAHLMPQGPDAISGVNDWLISNGTLCAVVSDLDHEGEFSTRGGSLVDLGFCNRADDHYNSYYDLLQGSRLRPLDGQTIRIQQTSDSASIIVDSTRDGAVMQTEYRLSTTSPTQLHIQKRLSKADDLNFYSTLNFNYHSLESFVFSSKNPRQSTGFQNEDFVSRGQSAISVAARHADTIITVSPPDAEHGISYGWQLLSAERVSGDDRYPVPHFVLADDSSNAMLILSDTFYIGDGSSIGWLQMPQLLLLDLDQDAIETKEIIYVGKRGDVASITDQLLTDTTLVSGQITEANAALHIWQDNGQPLTHVRPDHDGRFTLRIPRGRYRFEVRGSASRTISRDIEIGATAITLDTFELPTTATIKLPQGQPMRLVFEGLDGTPNPNFADTLTGSSVRDDDGETFLNPVPQLFLAGVEGDPVSVKVAPGKYRVYATHGPEHDLQKVEIEVGDDSLTTLEIAAPKRQIATPGYIASDLHVHSGVSFDNAFSETERVRTFVAENGEVMVSSEHDIPVDYAPRIEALGVQNKITSIAAAEVTSLLPTELNPYTSGHANFFPYQPDPLAFRRGMINHENRRWRNIIHDIKQQQPDVVVQLNHPRLDLRLSGKSLPSDWQEIIDNGQFLDHMGSAGHPYNPHLPLSSAPNNVLIEPDPVTGMRDIDFDLIEVINPGGEHHEQRIRAIRQDWLSLLKQGEKLVATANSDSHRSDVQVAVPRTMVNMSNDQVTAFNQAEFLRSLKAGNVYGTTGPMLEISLGDKVMGEMFSGQRGQLSLKVFSTDWIPVNLLKLQINGVTIEEYSLDSNKTEHTLLIPMSFDQDAFVTVEISGPAEQDYAAIYPGMTPYAFSNPIYIDYDGDGKWTPPGL</sequence>
<accession>A0A395JNS7</accession>
<protein>
    <recommendedName>
        <fullName evidence="4">Carboxypeptidase family protein</fullName>
    </recommendedName>
</protein>
<reference evidence="2 3" key="1">
    <citation type="submission" date="2018-06" db="EMBL/GenBank/DDBJ databases">
        <title>Genomic Encyclopedia of Type Strains, Phase IV (KMG-IV): sequencing the most valuable type-strain genomes for metagenomic binning, comparative biology and taxonomic classification.</title>
        <authorList>
            <person name="Goeker M."/>
        </authorList>
    </citation>
    <scope>NUCLEOTIDE SEQUENCE [LARGE SCALE GENOMIC DNA]</scope>
    <source>
        <strain evidence="2 3">DSM 24032</strain>
    </source>
</reference>
<organism evidence="2 3">
    <name type="scientific">Arenicella xantha</name>
    <dbReference type="NCBI Taxonomy" id="644221"/>
    <lineage>
        <taxon>Bacteria</taxon>
        <taxon>Pseudomonadati</taxon>
        <taxon>Pseudomonadota</taxon>
        <taxon>Gammaproteobacteria</taxon>
        <taxon>Arenicellales</taxon>
        <taxon>Arenicellaceae</taxon>
        <taxon>Arenicella</taxon>
    </lineage>
</organism>
<evidence type="ECO:0008006" key="4">
    <source>
        <dbReference type="Google" id="ProtNLM"/>
    </source>
</evidence>
<proteinExistence type="predicted"/>
<dbReference type="OrthoDB" id="8476746at2"/>
<evidence type="ECO:0000313" key="2">
    <source>
        <dbReference type="EMBL" id="RBP53301.1"/>
    </source>
</evidence>
<feature type="signal peptide" evidence="1">
    <location>
        <begin position="1"/>
        <end position="31"/>
    </location>
</feature>
<dbReference type="InParanoid" id="A0A395JNS7"/>
<dbReference type="EMBL" id="QNRT01000001">
    <property type="protein sequence ID" value="RBP53301.1"/>
    <property type="molecule type" value="Genomic_DNA"/>
</dbReference>
<dbReference type="RefSeq" id="WP_113952886.1">
    <property type="nucleotide sequence ID" value="NZ_QNRT01000001.1"/>
</dbReference>